<feature type="region of interest" description="Disordered" evidence="8">
    <location>
        <begin position="1"/>
        <end position="75"/>
    </location>
</feature>
<evidence type="ECO:0000259" key="10">
    <source>
        <dbReference type="PROSITE" id="PS51194"/>
    </source>
</evidence>
<dbReference type="AlphaFoldDB" id="A0A1Y2FZH2"/>
<dbReference type="GO" id="GO:0003723">
    <property type="term" value="F:RNA binding"/>
    <property type="evidence" value="ECO:0007669"/>
    <property type="project" value="UniProtKB-UniRule"/>
</dbReference>
<dbReference type="EMBL" id="MCGR01000012">
    <property type="protein sequence ID" value="ORY88025.1"/>
    <property type="molecule type" value="Genomic_DNA"/>
</dbReference>
<keyword evidence="4 6" id="KW-0067">ATP-binding</keyword>
<dbReference type="InterPro" id="IPR014001">
    <property type="entry name" value="Helicase_ATP-bd"/>
</dbReference>
<dbReference type="GO" id="GO:0016787">
    <property type="term" value="F:hydrolase activity"/>
    <property type="evidence" value="ECO:0007669"/>
    <property type="project" value="UniProtKB-KW"/>
</dbReference>
<dbReference type="EC" id="3.6.4.13" evidence="7"/>
<evidence type="ECO:0000259" key="9">
    <source>
        <dbReference type="PROSITE" id="PS51192"/>
    </source>
</evidence>
<keyword evidence="12" id="KW-1185">Reference proteome</keyword>
<dbReference type="CDD" id="cd18787">
    <property type="entry name" value="SF2_C_DEAD"/>
    <property type="match status" value="1"/>
</dbReference>
<dbReference type="OrthoDB" id="193716at2759"/>
<dbReference type="PROSITE" id="PS51194">
    <property type="entry name" value="HELICASE_CTER"/>
    <property type="match status" value="1"/>
</dbReference>
<evidence type="ECO:0000313" key="12">
    <source>
        <dbReference type="Proteomes" id="UP000193467"/>
    </source>
</evidence>
<comment type="function">
    <text evidence="7">RNA helicase.</text>
</comment>
<feature type="compositionally biased region" description="Gly residues" evidence="8">
    <location>
        <begin position="575"/>
        <end position="621"/>
    </location>
</feature>
<dbReference type="STRING" id="106004.A0A1Y2FZH2"/>
<dbReference type="InterPro" id="IPR011545">
    <property type="entry name" value="DEAD/DEAH_box_helicase_dom"/>
</dbReference>
<evidence type="ECO:0000256" key="1">
    <source>
        <dbReference type="ARBA" id="ARBA00022741"/>
    </source>
</evidence>
<dbReference type="SMART" id="SM00490">
    <property type="entry name" value="HELICc"/>
    <property type="match status" value="1"/>
</dbReference>
<evidence type="ECO:0000256" key="3">
    <source>
        <dbReference type="ARBA" id="ARBA00022806"/>
    </source>
</evidence>
<evidence type="ECO:0000256" key="7">
    <source>
        <dbReference type="RuleBase" id="RU365068"/>
    </source>
</evidence>
<comment type="caution">
    <text evidence="11">The sequence shown here is derived from an EMBL/GenBank/DDBJ whole genome shotgun (WGS) entry which is preliminary data.</text>
</comment>
<sequence>MQPSPQGQPPAKRPRNRTKKPRAPGAPNGAANGAAAALPKAIVASATPSTTSTPVETPRSATPAQGGQSSRGFTNTRFTDFLANGQISAPTAAGIASLRPVHEFCTEVQAATLPVILTGVDVLAQAKTGTGKTLAFLIPSIELLLRSKPQPAPGQISILILSPTRELAIQIEEAARGLLSGTNYAVQHVVGGTNMNSETNRLNKQRCDILVATPGRILDHLQNSNLKAKLSACRALILDEADRLLEQGFRKEIEKIIACLPDRRQVSRQTLLFSATVPAQVHQIAQLALLPGFSFVSTISEEDSNTHEHVPQFSLVTPLNDVFAMTLAAIRAEVTAHGESTKIMAFFPTARATGLAAALFKRLNLGMEVWEIHSRKSQSQRNAAAETYKDCKKGILFSSDVTARGMDFPGVTTVLQVGLPAGTEQYIHRLGRTARAGASGSGILILAPFETFFLQKRDIKALPLKAHPLAGSALALEGPAMMQAREQVRGAMRTVDDEAKSQYYGASLGFYKAVLRDSFGNAENMVQCFNDFATSPDGLAYAGASGEVPGLPAQTVGKMGLKGTRGLNVIAGVPGKEGGGRNGGGGGGRGGGGGGRGGGRGGGGGGRGGRGRGGSNNRGGF</sequence>
<dbReference type="Gene3D" id="3.40.50.300">
    <property type="entry name" value="P-loop containing nucleotide triphosphate hydrolases"/>
    <property type="match status" value="2"/>
</dbReference>
<keyword evidence="3 6" id="KW-0347">Helicase</keyword>
<dbReference type="InParanoid" id="A0A1Y2FZH2"/>
<feature type="domain" description="Helicase ATP-binding" evidence="9">
    <location>
        <begin position="113"/>
        <end position="295"/>
    </location>
</feature>
<name>A0A1Y2FZH2_9BASI</name>
<dbReference type="PROSITE" id="PS00039">
    <property type="entry name" value="DEAD_ATP_HELICASE"/>
    <property type="match status" value="1"/>
</dbReference>
<evidence type="ECO:0000313" key="11">
    <source>
        <dbReference type="EMBL" id="ORY88025.1"/>
    </source>
</evidence>
<feature type="region of interest" description="Disordered" evidence="8">
    <location>
        <begin position="572"/>
        <end position="621"/>
    </location>
</feature>
<reference evidence="11 12" key="1">
    <citation type="submission" date="2016-07" db="EMBL/GenBank/DDBJ databases">
        <title>Pervasive Adenine N6-methylation of Active Genes in Fungi.</title>
        <authorList>
            <consortium name="DOE Joint Genome Institute"/>
            <person name="Mondo S.J."/>
            <person name="Dannebaum R.O."/>
            <person name="Kuo R.C."/>
            <person name="Labutti K."/>
            <person name="Haridas S."/>
            <person name="Kuo A."/>
            <person name="Salamov A."/>
            <person name="Ahrendt S.R."/>
            <person name="Lipzen A."/>
            <person name="Sullivan W."/>
            <person name="Andreopoulos W.B."/>
            <person name="Clum A."/>
            <person name="Lindquist E."/>
            <person name="Daum C."/>
            <person name="Ramamoorthy G.K."/>
            <person name="Gryganskyi A."/>
            <person name="Culley D."/>
            <person name="Magnuson J.K."/>
            <person name="James T.Y."/>
            <person name="O'Malley M.A."/>
            <person name="Stajich J.E."/>
            <person name="Spatafora J.W."/>
            <person name="Visel A."/>
            <person name="Grigoriev I.V."/>
        </authorList>
    </citation>
    <scope>NUCLEOTIDE SEQUENCE [LARGE SCALE GENOMIC DNA]</scope>
    <source>
        <strain evidence="11 12">62-1032</strain>
    </source>
</reference>
<feature type="compositionally biased region" description="Polar residues" evidence="8">
    <location>
        <begin position="59"/>
        <end position="75"/>
    </location>
</feature>
<dbReference type="Proteomes" id="UP000193467">
    <property type="component" value="Unassembled WGS sequence"/>
</dbReference>
<evidence type="ECO:0000256" key="2">
    <source>
        <dbReference type="ARBA" id="ARBA00022801"/>
    </source>
</evidence>
<dbReference type="SUPFAM" id="SSF52540">
    <property type="entry name" value="P-loop containing nucleoside triphosphate hydrolases"/>
    <property type="match status" value="2"/>
</dbReference>
<dbReference type="PANTHER" id="PTHR24031">
    <property type="entry name" value="RNA HELICASE"/>
    <property type="match status" value="1"/>
</dbReference>
<dbReference type="InterPro" id="IPR000629">
    <property type="entry name" value="RNA-helicase_DEAD-box_CS"/>
</dbReference>
<evidence type="ECO:0000256" key="6">
    <source>
        <dbReference type="RuleBase" id="RU000492"/>
    </source>
</evidence>
<dbReference type="Pfam" id="PF00270">
    <property type="entry name" value="DEAD"/>
    <property type="match status" value="1"/>
</dbReference>
<dbReference type="PROSITE" id="PS51192">
    <property type="entry name" value="HELICASE_ATP_BIND_1"/>
    <property type="match status" value="1"/>
</dbReference>
<keyword evidence="1 6" id="KW-0547">Nucleotide-binding</keyword>
<dbReference type="InterPro" id="IPR027417">
    <property type="entry name" value="P-loop_NTPase"/>
</dbReference>
<feature type="compositionally biased region" description="Basic residues" evidence="8">
    <location>
        <begin position="12"/>
        <end position="22"/>
    </location>
</feature>
<keyword evidence="5 7" id="KW-0694">RNA-binding</keyword>
<dbReference type="GO" id="GO:0005524">
    <property type="term" value="F:ATP binding"/>
    <property type="evidence" value="ECO:0007669"/>
    <property type="project" value="UniProtKB-UniRule"/>
</dbReference>
<evidence type="ECO:0000256" key="5">
    <source>
        <dbReference type="ARBA" id="ARBA00022884"/>
    </source>
</evidence>
<comment type="domain">
    <text evidence="7">The Q motif is unique to and characteristic of the DEAD box family of RNA helicases and controls ATP binding and hydrolysis.</text>
</comment>
<proteinExistence type="inferred from homology"/>
<evidence type="ECO:0000256" key="8">
    <source>
        <dbReference type="SAM" id="MobiDB-lite"/>
    </source>
</evidence>
<keyword evidence="2 6" id="KW-0378">Hydrolase</keyword>
<feature type="compositionally biased region" description="Low complexity" evidence="8">
    <location>
        <begin position="23"/>
        <end position="58"/>
    </location>
</feature>
<dbReference type="FunCoup" id="A0A1Y2FZH2">
    <property type="interactions" value="190"/>
</dbReference>
<feature type="domain" description="Helicase C-terminal" evidence="10">
    <location>
        <begin position="329"/>
        <end position="477"/>
    </location>
</feature>
<dbReference type="GO" id="GO:0003724">
    <property type="term" value="F:RNA helicase activity"/>
    <property type="evidence" value="ECO:0007669"/>
    <property type="project" value="UniProtKB-EC"/>
</dbReference>
<dbReference type="SMART" id="SM00487">
    <property type="entry name" value="DEXDc"/>
    <property type="match status" value="1"/>
</dbReference>
<dbReference type="InterPro" id="IPR001650">
    <property type="entry name" value="Helicase_C-like"/>
</dbReference>
<comment type="similarity">
    <text evidence="6">Belongs to the DEAD box helicase family.</text>
</comment>
<gene>
    <name evidence="11" type="ORF">BCR35DRAFT_289267</name>
</gene>
<accession>A0A1Y2FZH2</accession>
<dbReference type="Pfam" id="PF00271">
    <property type="entry name" value="Helicase_C"/>
    <property type="match status" value="1"/>
</dbReference>
<organism evidence="11 12">
    <name type="scientific">Leucosporidium creatinivorum</name>
    <dbReference type="NCBI Taxonomy" id="106004"/>
    <lineage>
        <taxon>Eukaryota</taxon>
        <taxon>Fungi</taxon>
        <taxon>Dikarya</taxon>
        <taxon>Basidiomycota</taxon>
        <taxon>Pucciniomycotina</taxon>
        <taxon>Microbotryomycetes</taxon>
        <taxon>Leucosporidiales</taxon>
        <taxon>Leucosporidium</taxon>
    </lineage>
</organism>
<protein>
    <recommendedName>
        <fullName evidence="7">ATP-dependent RNA helicase</fullName>
        <ecNumber evidence="7">3.6.4.13</ecNumber>
    </recommendedName>
</protein>
<evidence type="ECO:0000256" key="4">
    <source>
        <dbReference type="ARBA" id="ARBA00022840"/>
    </source>
</evidence>
<comment type="catalytic activity">
    <reaction evidence="7">
        <text>ATP + H2O = ADP + phosphate + H(+)</text>
        <dbReference type="Rhea" id="RHEA:13065"/>
        <dbReference type="ChEBI" id="CHEBI:15377"/>
        <dbReference type="ChEBI" id="CHEBI:15378"/>
        <dbReference type="ChEBI" id="CHEBI:30616"/>
        <dbReference type="ChEBI" id="CHEBI:43474"/>
        <dbReference type="ChEBI" id="CHEBI:456216"/>
        <dbReference type="EC" id="3.6.4.13"/>
    </reaction>
</comment>